<dbReference type="CDD" id="cd00755">
    <property type="entry name" value="YgdL_like"/>
    <property type="match status" value="1"/>
</dbReference>
<evidence type="ECO:0000259" key="1">
    <source>
        <dbReference type="Pfam" id="PF00899"/>
    </source>
</evidence>
<dbReference type="Proteomes" id="UP000184404">
    <property type="component" value="Unassembled WGS sequence"/>
</dbReference>
<dbReference type="Gene3D" id="3.40.50.720">
    <property type="entry name" value="NAD(P)-binding Rossmann-like Domain"/>
    <property type="match status" value="1"/>
</dbReference>
<evidence type="ECO:0000313" key="3">
    <source>
        <dbReference type="Proteomes" id="UP000184404"/>
    </source>
</evidence>
<dbReference type="RefSeq" id="WP_072934383.1">
    <property type="nucleotide sequence ID" value="NZ_FQUG01000002.1"/>
</dbReference>
<sequence length="255" mass="27459">MLGRFSRTELLLGEAAMKKLADSRVAIFGVGGVGSFVAEGLVRAGVGHFLLVDNDLVCLTNLNRQIHATMKTVGKSKTEVMKERMLSINPEAEIETVDEFFLPETADKFFDKPLYYIVDAVDTVTAKIGLVMEGEKRGIPVMSSMGAGNKLDPSAFRVADIYETRVCPLAKVMRKELRARGIKKLKVVYSEEQPIKPAVSGCGANCICPPGSARNCDVRRAVPGSVSFVPSVAGLIIAGEVVKDLTAGVRREVGV</sequence>
<name>A0A1M4SVS3_9FIRM</name>
<dbReference type="Pfam" id="PF00899">
    <property type="entry name" value="ThiF"/>
    <property type="match status" value="1"/>
</dbReference>
<dbReference type="EMBL" id="FQUG01000002">
    <property type="protein sequence ID" value="SHE36283.1"/>
    <property type="molecule type" value="Genomic_DNA"/>
</dbReference>
<dbReference type="GO" id="GO:0061503">
    <property type="term" value="F:tRNA threonylcarbamoyladenosine dehydratase"/>
    <property type="evidence" value="ECO:0007669"/>
    <property type="project" value="TreeGrafter"/>
</dbReference>
<dbReference type="SUPFAM" id="SSF69572">
    <property type="entry name" value="Activating enzymes of the ubiquitin-like proteins"/>
    <property type="match status" value="1"/>
</dbReference>
<dbReference type="OrthoDB" id="9804150at2"/>
<proteinExistence type="predicted"/>
<dbReference type="InterPro" id="IPR045886">
    <property type="entry name" value="ThiF/MoeB/HesA"/>
</dbReference>
<feature type="domain" description="THIF-type NAD/FAD binding fold" evidence="1">
    <location>
        <begin position="11"/>
        <end position="246"/>
    </location>
</feature>
<dbReference type="InterPro" id="IPR035985">
    <property type="entry name" value="Ubiquitin-activating_enz"/>
</dbReference>
<reference evidence="2 3" key="1">
    <citation type="submission" date="2016-11" db="EMBL/GenBank/DDBJ databases">
        <authorList>
            <person name="Jaros S."/>
            <person name="Januszkiewicz K."/>
            <person name="Wedrychowicz H."/>
        </authorList>
    </citation>
    <scope>NUCLEOTIDE SEQUENCE [LARGE SCALE GENOMIC DNA]</scope>
    <source>
        <strain evidence="2 3">DSM 10502</strain>
    </source>
</reference>
<dbReference type="PANTHER" id="PTHR43267:SF1">
    <property type="entry name" value="TRNA THREONYLCARBAMOYLADENOSINE DEHYDRATASE"/>
    <property type="match status" value="1"/>
</dbReference>
<protein>
    <submittedName>
        <fullName evidence="2">tRNA A37 threonylcarbamoyladenosine dehydratase</fullName>
    </submittedName>
</protein>
<dbReference type="GO" id="GO:0008641">
    <property type="term" value="F:ubiquitin-like modifier activating enzyme activity"/>
    <property type="evidence" value="ECO:0007669"/>
    <property type="project" value="InterPro"/>
</dbReference>
<keyword evidence="3" id="KW-1185">Reference proteome</keyword>
<dbReference type="FunFam" id="3.40.50.720:FF:000141">
    <property type="entry name" value="tRNA threonylcarbamoyladenosine dehydratase"/>
    <property type="match status" value="1"/>
</dbReference>
<dbReference type="AlphaFoldDB" id="A0A1M4SVS3"/>
<dbReference type="STRING" id="1123243.SAMN02745190_00268"/>
<evidence type="ECO:0000313" key="2">
    <source>
        <dbReference type="EMBL" id="SHE36283.1"/>
    </source>
</evidence>
<organism evidence="2 3">
    <name type="scientific">Schwartzia succinivorans DSM 10502</name>
    <dbReference type="NCBI Taxonomy" id="1123243"/>
    <lineage>
        <taxon>Bacteria</taxon>
        <taxon>Bacillati</taxon>
        <taxon>Bacillota</taxon>
        <taxon>Negativicutes</taxon>
        <taxon>Selenomonadales</taxon>
        <taxon>Selenomonadaceae</taxon>
        <taxon>Schwartzia</taxon>
    </lineage>
</organism>
<dbReference type="PANTHER" id="PTHR43267">
    <property type="entry name" value="TRNA THREONYLCARBAMOYLADENOSINE DEHYDRATASE"/>
    <property type="match status" value="1"/>
</dbReference>
<accession>A0A1M4SVS3</accession>
<dbReference type="GO" id="GO:0061504">
    <property type="term" value="P:cyclic threonylcarbamoyladenosine biosynthetic process"/>
    <property type="evidence" value="ECO:0007669"/>
    <property type="project" value="TreeGrafter"/>
</dbReference>
<gene>
    <name evidence="2" type="ORF">SAMN02745190_00268</name>
</gene>
<dbReference type="InterPro" id="IPR000594">
    <property type="entry name" value="ThiF_NAD_FAD-bd"/>
</dbReference>